<proteinExistence type="predicted"/>
<dbReference type="InterPro" id="IPR012967">
    <property type="entry name" value="COMT_dimerisation"/>
</dbReference>
<keyword evidence="7" id="KW-1185">Reference proteome</keyword>
<evidence type="ECO:0000313" key="6">
    <source>
        <dbReference type="EMBL" id="KIP03658.1"/>
    </source>
</evidence>
<feature type="domain" description="O-methyltransferase C-terminal" evidence="4">
    <location>
        <begin position="185"/>
        <end position="394"/>
    </location>
</feature>
<organism evidence="6 7">
    <name type="scientific">Phlebiopsis gigantea (strain 11061_1 CR5-6)</name>
    <name type="common">White-rot fungus</name>
    <name type="synonym">Peniophora gigantea</name>
    <dbReference type="NCBI Taxonomy" id="745531"/>
    <lineage>
        <taxon>Eukaryota</taxon>
        <taxon>Fungi</taxon>
        <taxon>Dikarya</taxon>
        <taxon>Basidiomycota</taxon>
        <taxon>Agaricomycotina</taxon>
        <taxon>Agaricomycetes</taxon>
        <taxon>Polyporales</taxon>
        <taxon>Phanerochaetaceae</taxon>
        <taxon>Phlebiopsis</taxon>
    </lineage>
</organism>
<dbReference type="InterPro" id="IPR036388">
    <property type="entry name" value="WH-like_DNA-bd_sf"/>
</dbReference>
<dbReference type="Proteomes" id="UP000053257">
    <property type="component" value="Unassembled WGS sequence"/>
</dbReference>
<dbReference type="AlphaFoldDB" id="A0A0C3PE25"/>
<dbReference type="GO" id="GO:0008171">
    <property type="term" value="F:O-methyltransferase activity"/>
    <property type="evidence" value="ECO:0007669"/>
    <property type="project" value="InterPro"/>
</dbReference>
<dbReference type="EMBL" id="KN840606">
    <property type="protein sequence ID" value="KIP03658.1"/>
    <property type="molecule type" value="Genomic_DNA"/>
</dbReference>
<dbReference type="Pfam" id="PF08100">
    <property type="entry name" value="Dimerisation"/>
    <property type="match status" value="1"/>
</dbReference>
<dbReference type="OrthoDB" id="1606438at2759"/>
<dbReference type="Gene3D" id="1.10.10.10">
    <property type="entry name" value="Winged helix-like DNA-binding domain superfamily/Winged helix DNA-binding domain"/>
    <property type="match status" value="1"/>
</dbReference>
<evidence type="ECO:0000256" key="3">
    <source>
        <dbReference type="ARBA" id="ARBA00022691"/>
    </source>
</evidence>
<dbReference type="PANTHER" id="PTHR43712:SF2">
    <property type="entry name" value="O-METHYLTRANSFERASE CICE"/>
    <property type="match status" value="1"/>
</dbReference>
<dbReference type="InterPro" id="IPR036390">
    <property type="entry name" value="WH_DNA-bd_sf"/>
</dbReference>
<accession>A0A0C3PE25</accession>
<dbReference type="Gene3D" id="3.40.50.150">
    <property type="entry name" value="Vaccinia Virus protein VP39"/>
    <property type="match status" value="1"/>
</dbReference>
<evidence type="ECO:0000259" key="4">
    <source>
        <dbReference type="Pfam" id="PF00891"/>
    </source>
</evidence>
<dbReference type="Pfam" id="PF00891">
    <property type="entry name" value="Methyltransf_2"/>
    <property type="match status" value="1"/>
</dbReference>
<dbReference type="STRING" id="745531.A0A0C3PE25"/>
<dbReference type="GO" id="GO:0046983">
    <property type="term" value="F:protein dimerization activity"/>
    <property type="evidence" value="ECO:0007669"/>
    <property type="project" value="InterPro"/>
</dbReference>
<name>A0A0C3PE25_PHLG1</name>
<dbReference type="GO" id="GO:0032259">
    <property type="term" value="P:methylation"/>
    <property type="evidence" value="ECO:0007669"/>
    <property type="project" value="UniProtKB-KW"/>
</dbReference>
<reference evidence="6 7" key="1">
    <citation type="journal article" date="2014" name="PLoS Genet.">
        <title>Analysis of the Phlebiopsis gigantea genome, transcriptome and secretome provides insight into its pioneer colonization strategies of wood.</title>
        <authorList>
            <person name="Hori C."/>
            <person name="Ishida T."/>
            <person name="Igarashi K."/>
            <person name="Samejima M."/>
            <person name="Suzuki H."/>
            <person name="Master E."/>
            <person name="Ferreira P."/>
            <person name="Ruiz-Duenas F.J."/>
            <person name="Held B."/>
            <person name="Canessa P."/>
            <person name="Larrondo L.F."/>
            <person name="Schmoll M."/>
            <person name="Druzhinina I.S."/>
            <person name="Kubicek C.P."/>
            <person name="Gaskell J.A."/>
            <person name="Kersten P."/>
            <person name="St John F."/>
            <person name="Glasner J."/>
            <person name="Sabat G."/>
            <person name="Splinter BonDurant S."/>
            <person name="Syed K."/>
            <person name="Yadav J."/>
            <person name="Mgbeahuruike A.C."/>
            <person name="Kovalchuk A."/>
            <person name="Asiegbu F.O."/>
            <person name="Lackner G."/>
            <person name="Hoffmeister D."/>
            <person name="Rencoret J."/>
            <person name="Gutierrez A."/>
            <person name="Sun H."/>
            <person name="Lindquist E."/>
            <person name="Barry K."/>
            <person name="Riley R."/>
            <person name="Grigoriev I.V."/>
            <person name="Henrissat B."/>
            <person name="Kues U."/>
            <person name="Berka R.M."/>
            <person name="Martinez A.T."/>
            <person name="Covert S.F."/>
            <person name="Blanchette R.A."/>
            <person name="Cullen D."/>
        </authorList>
    </citation>
    <scope>NUCLEOTIDE SEQUENCE [LARGE SCALE GENOMIC DNA]</scope>
    <source>
        <strain evidence="6 7">11061_1 CR5-6</strain>
    </source>
</reference>
<sequence>MSTPSPVALAEDLLREVKAIYGADGAAASHDTYEAKKRVQLLADRLKRDVLGPLEYTVLLAEAAQESAALRLVAELGVADAIGDDTKTLAELAAHAGVAPRFLGIAMSCLVALGFFDEVGGFGARTYRNNAFSDVLRADGDPTVKDAVGFVADDGLKAAGYLLEAAKAAGVGALDRRAKPALNLAFGFEESVFEWFASPAQAWRGQRMGRAMQQLHRMANGHVVDDFDWPALASPVVDVGGGIGALEMALMKAYPDTAPEFVIFDIPQTSANAQKIWAAQPPAARARVSFAAGDFLAPSLAETGLPCGHPTYLIRHVLHDWTDDQVVAILRAVRGAMLAPGGAAAPTLLLCEMLLQATSARFVHTTSLQLLALNNGATRTEDEMRALVGRAGFRVVRVHAMRAVDSIIEAVPLAA</sequence>
<keyword evidence="3" id="KW-0949">S-adenosyl-L-methionine</keyword>
<dbReference type="HOGENOM" id="CLU_005533_12_0_1"/>
<dbReference type="SUPFAM" id="SSF53335">
    <property type="entry name" value="S-adenosyl-L-methionine-dependent methyltransferases"/>
    <property type="match status" value="1"/>
</dbReference>
<keyword evidence="2" id="KW-0808">Transferase</keyword>
<evidence type="ECO:0000256" key="2">
    <source>
        <dbReference type="ARBA" id="ARBA00022679"/>
    </source>
</evidence>
<evidence type="ECO:0000256" key="1">
    <source>
        <dbReference type="ARBA" id="ARBA00022603"/>
    </source>
</evidence>
<dbReference type="InterPro" id="IPR029063">
    <property type="entry name" value="SAM-dependent_MTases_sf"/>
</dbReference>
<dbReference type="PROSITE" id="PS51683">
    <property type="entry name" value="SAM_OMT_II"/>
    <property type="match status" value="1"/>
</dbReference>
<protein>
    <submittedName>
        <fullName evidence="6">Uncharacterized protein</fullName>
    </submittedName>
</protein>
<dbReference type="InterPro" id="IPR016461">
    <property type="entry name" value="COMT-like"/>
</dbReference>
<keyword evidence="1" id="KW-0489">Methyltransferase</keyword>
<dbReference type="InterPro" id="IPR001077">
    <property type="entry name" value="COMT_C"/>
</dbReference>
<gene>
    <name evidence="6" type="ORF">PHLGIDRAFT_130017</name>
</gene>
<evidence type="ECO:0000259" key="5">
    <source>
        <dbReference type="Pfam" id="PF08100"/>
    </source>
</evidence>
<dbReference type="PANTHER" id="PTHR43712">
    <property type="entry name" value="PUTATIVE (AFU_ORTHOLOGUE AFUA_4G14580)-RELATED"/>
    <property type="match status" value="1"/>
</dbReference>
<evidence type="ECO:0000313" key="7">
    <source>
        <dbReference type="Proteomes" id="UP000053257"/>
    </source>
</evidence>
<dbReference type="SUPFAM" id="SSF46785">
    <property type="entry name" value="Winged helix' DNA-binding domain"/>
    <property type="match status" value="1"/>
</dbReference>
<feature type="domain" description="O-methyltransferase dimerisation" evidence="5">
    <location>
        <begin position="61"/>
        <end position="136"/>
    </location>
</feature>